<accession>A0A8H7T3I0</accession>
<organism evidence="2 3">
    <name type="scientific">Cadophora malorum</name>
    <dbReference type="NCBI Taxonomy" id="108018"/>
    <lineage>
        <taxon>Eukaryota</taxon>
        <taxon>Fungi</taxon>
        <taxon>Dikarya</taxon>
        <taxon>Ascomycota</taxon>
        <taxon>Pezizomycotina</taxon>
        <taxon>Leotiomycetes</taxon>
        <taxon>Helotiales</taxon>
        <taxon>Ploettnerulaceae</taxon>
        <taxon>Cadophora</taxon>
    </lineage>
</organism>
<feature type="compositionally biased region" description="Basic and acidic residues" evidence="1">
    <location>
        <begin position="600"/>
        <end position="615"/>
    </location>
</feature>
<evidence type="ECO:0000313" key="3">
    <source>
        <dbReference type="Proteomes" id="UP000664132"/>
    </source>
</evidence>
<dbReference type="EMBL" id="JAFJYH010000441">
    <property type="protein sequence ID" value="KAG4411770.1"/>
    <property type="molecule type" value="Genomic_DNA"/>
</dbReference>
<feature type="region of interest" description="Disordered" evidence="1">
    <location>
        <begin position="385"/>
        <end position="465"/>
    </location>
</feature>
<keyword evidence="3" id="KW-1185">Reference proteome</keyword>
<gene>
    <name evidence="2" type="ORF">IFR04_015094</name>
</gene>
<evidence type="ECO:0000313" key="2">
    <source>
        <dbReference type="EMBL" id="KAG4411770.1"/>
    </source>
</evidence>
<name>A0A8H7T3I0_9HELO</name>
<reference evidence="2" key="1">
    <citation type="submission" date="2021-02" db="EMBL/GenBank/DDBJ databases">
        <title>Genome sequence Cadophora malorum strain M34.</title>
        <authorList>
            <person name="Stefanovic E."/>
            <person name="Vu D."/>
            <person name="Scully C."/>
            <person name="Dijksterhuis J."/>
            <person name="Roader J."/>
            <person name="Houbraken J."/>
        </authorList>
    </citation>
    <scope>NUCLEOTIDE SEQUENCE</scope>
    <source>
        <strain evidence="2">M34</strain>
    </source>
</reference>
<proteinExistence type="predicted"/>
<feature type="region of interest" description="Disordered" evidence="1">
    <location>
        <begin position="300"/>
        <end position="328"/>
    </location>
</feature>
<dbReference type="AlphaFoldDB" id="A0A8H7T3I0"/>
<feature type="region of interest" description="Disordered" evidence="1">
    <location>
        <begin position="587"/>
        <end position="630"/>
    </location>
</feature>
<dbReference type="Proteomes" id="UP000664132">
    <property type="component" value="Unassembled WGS sequence"/>
</dbReference>
<feature type="compositionally biased region" description="Low complexity" evidence="1">
    <location>
        <begin position="300"/>
        <end position="309"/>
    </location>
</feature>
<comment type="caution">
    <text evidence="2">The sequence shown here is derived from an EMBL/GenBank/DDBJ whole genome shotgun (WGS) entry which is preliminary data.</text>
</comment>
<feature type="compositionally biased region" description="Polar residues" evidence="1">
    <location>
        <begin position="390"/>
        <end position="416"/>
    </location>
</feature>
<protein>
    <submittedName>
        <fullName evidence="2">Uncharacterized protein</fullName>
    </submittedName>
</protein>
<dbReference type="OrthoDB" id="5394233at2759"/>
<sequence>MPFDYENYQEKCNTMTTEQLQEQWGTYTRQVSAGATGTATSVLLGPVTGGLSLLGLGLSAPRIHNARKKREIIEAGLQARGTTPQTRTRDVVGPMAVSGAVSGLTLGLVHPGGDVLMGQSTIATESAQFVATESATEAAYAKINGTAIPNTNEPDETIVSNTYQSPQAQLQLIDQRQRPSHFTENWPTLLTAQTWPQEASHLEKGGPLSMTFQEEDSILLCQEPQNEQHLIQRPPQPESIIHTSSLPPVSQQAAYLYTTPPYYTPNTQNLGHWSPFSSYPPSVSSGSHISAETDLTAVSDSASSYSLPSPTTHESAIPMPETSSDTSAAQRQILYLQMRITELELEKRQIDGYPKAAISERVEGSSGNAMRRVLPAENAHPSIPAVAQSEGRQGSLASYSSSTPGNTATRSNTWPQSLDAAKLNQESQGTTPHPPNHQYCHIQKPPSSSPQQPPRQDNEHSAASSPNIHTQHFHANQDTVFCNTPTRDLMSRSKLPTSQVQFSQHLGSSLCSNASFAQPEARPTPTARRPVPFPVYLTLHRQAHVEHAYRAPLRHYSEPSISAHPNTAECSSDHGAPPSYPAILTGRSSAGQEASAVPENDARMTRTPSQHDGHFNHSVSHQWSSPQTATSVKEDRYVSDLKEQGQSLMIGFNKGWKWATATNTGDKNKIILEEPDYGPPPAIPSAWK</sequence>
<evidence type="ECO:0000256" key="1">
    <source>
        <dbReference type="SAM" id="MobiDB-lite"/>
    </source>
</evidence>
<feature type="compositionally biased region" description="Polar residues" evidence="1">
    <location>
        <begin position="617"/>
        <end position="630"/>
    </location>
</feature>